<dbReference type="NCBIfam" id="NF041390">
    <property type="entry name" value="TadE_Rv3655c"/>
    <property type="match status" value="1"/>
</dbReference>
<evidence type="ECO:0000313" key="2">
    <source>
        <dbReference type="Proteomes" id="UP001500449"/>
    </source>
</evidence>
<reference evidence="1 2" key="1">
    <citation type="journal article" date="2019" name="Int. J. Syst. Evol. Microbiol.">
        <title>The Global Catalogue of Microorganisms (GCM) 10K type strain sequencing project: providing services to taxonomists for standard genome sequencing and annotation.</title>
        <authorList>
            <consortium name="The Broad Institute Genomics Platform"/>
            <consortium name="The Broad Institute Genome Sequencing Center for Infectious Disease"/>
            <person name="Wu L."/>
            <person name="Ma J."/>
        </authorList>
    </citation>
    <scope>NUCLEOTIDE SEQUENCE [LARGE SCALE GENOMIC DNA]</scope>
    <source>
        <strain evidence="1 2">JCM 16009</strain>
    </source>
</reference>
<dbReference type="RefSeq" id="WP_344424363.1">
    <property type="nucleotide sequence ID" value="NZ_BAAAQK010000025.1"/>
</dbReference>
<protein>
    <recommendedName>
        <fullName evidence="3">Pilus assembly protein TadE</fullName>
    </recommendedName>
</protein>
<evidence type="ECO:0000313" key="1">
    <source>
        <dbReference type="EMBL" id="GAA1870466.1"/>
    </source>
</evidence>
<dbReference type="EMBL" id="BAAAQK010000025">
    <property type="protein sequence ID" value="GAA1870466.1"/>
    <property type="molecule type" value="Genomic_DNA"/>
</dbReference>
<evidence type="ECO:0008006" key="3">
    <source>
        <dbReference type="Google" id="ProtNLM"/>
    </source>
</evidence>
<name>A0ABN2NJ92_9PSEU</name>
<dbReference type="InterPro" id="IPR049790">
    <property type="entry name" value="Rv3655c/TadE"/>
</dbReference>
<accession>A0ABN2NJ92</accession>
<gene>
    <name evidence="1" type="ORF">GCM10009836_58900</name>
</gene>
<dbReference type="Proteomes" id="UP001500449">
    <property type="component" value="Unassembled WGS sequence"/>
</dbReference>
<proteinExistence type="predicted"/>
<sequence length="117" mass="11507">MREAERGAITVEAAIALSVLTLVVLAALGALASVAAAVRCGDAAREMVRLASRGEPERGRAAAVALAPTGATLALSVEGDEVRGLVTAAPVPLFPLTISGVATALLEPGVADPGPAT</sequence>
<organism evidence="1 2">
    <name type="scientific">Pseudonocardia ailaonensis</name>
    <dbReference type="NCBI Taxonomy" id="367279"/>
    <lineage>
        <taxon>Bacteria</taxon>
        <taxon>Bacillati</taxon>
        <taxon>Actinomycetota</taxon>
        <taxon>Actinomycetes</taxon>
        <taxon>Pseudonocardiales</taxon>
        <taxon>Pseudonocardiaceae</taxon>
        <taxon>Pseudonocardia</taxon>
    </lineage>
</organism>
<comment type="caution">
    <text evidence="1">The sequence shown here is derived from an EMBL/GenBank/DDBJ whole genome shotgun (WGS) entry which is preliminary data.</text>
</comment>
<keyword evidence="2" id="KW-1185">Reference proteome</keyword>